<name>A0A444U8Y2_ACIRT</name>
<dbReference type="Proteomes" id="UP000289886">
    <property type="component" value="Unassembled WGS sequence"/>
</dbReference>
<accession>A0A444U8Y2</accession>
<organism evidence="2 3">
    <name type="scientific">Acipenser ruthenus</name>
    <name type="common">Sterlet sturgeon</name>
    <dbReference type="NCBI Taxonomy" id="7906"/>
    <lineage>
        <taxon>Eukaryota</taxon>
        <taxon>Metazoa</taxon>
        <taxon>Chordata</taxon>
        <taxon>Craniata</taxon>
        <taxon>Vertebrata</taxon>
        <taxon>Euteleostomi</taxon>
        <taxon>Actinopterygii</taxon>
        <taxon>Chondrostei</taxon>
        <taxon>Acipenseriformes</taxon>
        <taxon>Acipenseridae</taxon>
        <taxon>Acipenser</taxon>
    </lineage>
</organism>
<evidence type="ECO:0000313" key="3">
    <source>
        <dbReference type="Proteomes" id="UP000289886"/>
    </source>
</evidence>
<feature type="region of interest" description="Disordered" evidence="1">
    <location>
        <begin position="25"/>
        <end position="56"/>
    </location>
</feature>
<evidence type="ECO:0000313" key="2">
    <source>
        <dbReference type="EMBL" id="RXM31618.1"/>
    </source>
</evidence>
<protein>
    <submittedName>
        <fullName evidence="2">Uncharacterized protein</fullName>
    </submittedName>
</protein>
<sequence length="88" mass="10048">MLRWLSQFLPSAELSQRGRVKQFPIGMQTSDFDAKDTETPVLAEPSRKNNSRKREADRFARCEEGRKGFDLKVWSKEGAEEEEDKGGG</sequence>
<dbReference type="EMBL" id="SCEB01215041">
    <property type="protein sequence ID" value="RXM31618.1"/>
    <property type="molecule type" value="Genomic_DNA"/>
</dbReference>
<proteinExistence type="predicted"/>
<comment type="caution">
    <text evidence="2">The sequence shown here is derived from an EMBL/GenBank/DDBJ whole genome shotgun (WGS) entry which is preliminary data.</text>
</comment>
<dbReference type="AlphaFoldDB" id="A0A444U8Y2"/>
<reference evidence="2 3" key="1">
    <citation type="submission" date="2019-01" db="EMBL/GenBank/DDBJ databases">
        <title>Draft Genome and Complete Hox-Cluster Characterization of the Sterlet Sturgeon (Acipenser ruthenus).</title>
        <authorList>
            <person name="Wei Q."/>
        </authorList>
    </citation>
    <scope>NUCLEOTIDE SEQUENCE [LARGE SCALE GENOMIC DNA]</scope>
    <source>
        <strain evidence="2">WHYD16114868_AA</strain>
        <tissue evidence="2">Blood</tissue>
    </source>
</reference>
<evidence type="ECO:0000256" key="1">
    <source>
        <dbReference type="SAM" id="MobiDB-lite"/>
    </source>
</evidence>
<gene>
    <name evidence="2" type="ORF">EOD39_16745</name>
</gene>
<keyword evidence="3" id="KW-1185">Reference proteome</keyword>